<accession>A0A4Y2IAP4</accession>
<evidence type="ECO:0000259" key="2">
    <source>
        <dbReference type="Pfam" id="PF07530"/>
    </source>
</evidence>
<dbReference type="EMBL" id="BGPR01105940">
    <property type="protein sequence ID" value="GBM74734.1"/>
    <property type="molecule type" value="Genomic_DNA"/>
</dbReference>
<gene>
    <name evidence="3" type="primary">ORF1_84</name>
    <name evidence="3" type="ORF">AVEN_134429_1</name>
</gene>
<feature type="region of interest" description="Disordered" evidence="1">
    <location>
        <begin position="82"/>
        <end position="115"/>
    </location>
</feature>
<feature type="region of interest" description="Disordered" evidence="1">
    <location>
        <begin position="406"/>
        <end position="426"/>
    </location>
</feature>
<organism evidence="3 4">
    <name type="scientific">Araneus ventricosus</name>
    <name type="common">Orbweaver spider</name>
    <name type="synonym">Epeira ventricosa</name>
    <dbReference type="NCBI Taxonomy" id="182803"/>
    <lineage>
        <taxon>Eukaryota</taxon>
        <taxon>Metazoa</taxon>
        <taxon>Ecdysozoa</taxon>
        <taxon>Arthropoda</taxon>
        <taxon>Chelicerata</taxon>
        <taxon>Arachnida</taxon>
        <taxon>Araneae</taxon>
        <taxon>Araneomorphae</taxon>
        <taxon>Entelegynae</taxon>
        <taxon>Araneoidea</taxon>
        <taxon>Araneidae</taxon>
        <taxon>Araneus</taxon>
    </lineage>
</organism>
<dbReference type="InterPro" id="IPR006579">
    <property type="entry name" value="Pre_C2HC_dom"/>
</dbReference>
<name>A0A4Y2IAP4_ARAVE</name>
<feature type="compositionally biased region" description="Basic residues" evidence="1">
    <location>
        <begin position="87"/>
        <end position="97"/>
    </location>
</feature>
<evidence type="ECO:0000313" key="3">
    <source>
        <dbReference type="EMBL" id="GBM74734.1"/>
    </source>
</evidence>
<feature type="domain" description="Pre-C2HC" evidence="2">
    <location>
        <begin position="225"/>
        <end position="288"/>
    </location>
</feature>
<sequence length="463" mass="51198">MNENSNGINVINDNIPKDKIPTDLNVNILKSVQKPKTTAAGSKAPPTLNKKSNLNAASKSNSKFKPPKMAKKRVIDDEGFELPPKHLISKPKNKRSAHQSVSEQIEVTPPTPGMEEVELNEDSEAAADVTLAPPTQKKKRIPPFFITPRADFPVTLNILRLTAPSLKSQMSNKFLKLTAETEEEHRALSRLLAAQGAEFKTFNLKQDRPLKIVFRGLPTVTPLESVKNEIIKAGFDVISISWLSKFQNKSPMPLVYVQIANSKGAESIYTYTEILGTKISVESYRGRKGPSQCWRCQGFFHSSAGCCLPQKCVKCAGPHTAKECPLAYEDKLTCANCAGDHAANWRQCPKFPKLGGKKSVTPKTKITPHTNRLLSEPSRTQLPRGMQKPRQYDSYAQALVADESESFSDDTPMVNPKNKPTIPKQSVPAVANNTSKIFTDIFTCVNTLLDEDWCNAPLLLKAF</sequence>
<feature type="region of interest" description="Disordered" evidence="1">
    <location>
        <begin position="33"/>
        <end position="70"/>
    </location>
</feature>
<proteinExistence type="predicted"/>
<evidence type="ECO:0000256" key="1">
    <source>
        <dbReference type="SAM" id="MobiDB-lite"/>
    </source>
</evidence>
<dbReference type="Pfam" id="PF07530">
    <property type="entry name" value="PRE_C2HC"/>
    <property type="match status" value="1"/>
</dbReference>
<evidence type="ECO:0000313" key="4">
    <source>
        <dbReference type="Proteomes" id="UP000499080"/>
    </source>
</evidence>
<feature type="non-terminal residue" evidence="3">
    <location>
        <position position="463"/>
    </location>
</feature>
<keyword evidence="4" id="KW-1185">Reference proteome</keyword>
<dbReference type="AlphaFoldDB" id="A0A4Y2IAP4"/>
<dbReference type="OrthoDB" id="8123886at2759"/>
<comment type="caution">
    <text evidence="3">The sequence shown here is derived from an EMBL/GenBank/DDBJ whole genome shotgun (WGS) entry which is preliminary data.</text>
</comment>
<dbReference type="Proteomes" id="UP000499080">
    <property type="component" value="Unassembled WGS sequence"/>
</dbReference>
<feature type="compositionally biased region" description="Low complexity" evidence="1">
    <location>
        <begin position="48"/>
        <end position="63"/>
    </location>
</feature>
<protein>
    <submittedName>
        <fullName evidence="3">Nucleic-acid-binding protein from transposon X-element</fullName>
    </submittedName>
</protein>
<reference evidence="3 4" key="1">
    <citation type="journal article" date="2019" name="Sci. Rep.">
        <title>Orb-weaving spider Araneus ventricosus genome elucidates the spidroin gene catalogue.</title>
        <authorList>
            <person name="Kono N."/>
            <person name="Nakamura H."/>
            <person name="Ohtoshi R."/>
            <person name="Moran D.A.P."/>
            <person name="Shinohara A."/>
            <person name="Yoshida Y."/>
            <person name="Fujiwara M."/>
            <person name="Mori M."/>
            <person name="Tomita M."/>
            <person name="Arakawa K."/>
        </authorList>
    </citation>
    <scope>NUCLEOTIDE SEQUENCE [LARGE SCALE GENOMIC DNA]</scope>
</reference>